<gene>
    <name evidence="2" type="ORF">AOT14_34140</name>
</gene>
<evidence type="ECO:0008006" key="4">
    <source>
        <dbReference type="Google" id="ProtNLM"/>
    </source>
</evidence>
<keyword evidence="1" id="KW-0732">Signal</keyword>
<name>A0A0S1B3V0_9GAMM</name>
<sequence precursor="true">MEMKHAGLLLMVASLVACSGTAEPPPAAPLAQQEAPAQPAPLTVAGAMEAFKAAGLPVIDADEMTAETDSNALLGRPGQYNGKVNWTDSRHAGSGPSNTVEAFANDADLQQRKAYIERVTAGSPMLLQYIVAHRNLLLRLDKALTPSEAAEYEAAIKAL</sequence>
<evidence type="ECO:0000313" key="2">
    <source>
        <dbReference type="EMBL" id="ALJ29754.1"/>
    </source>
</evidence>
<feature type="chain" id="PRO_5006588659" description="Lipoprotein" evidence="1">
    <location>
        <begin position="23"/>
        <end position="159"/>
    </location>
</feature>
<dbReference type="Proteomes" id="UP000061010">
    <property type="component" value="Chromosome"/>
</dbReference>
<dbReference type="PROSITE" id="PS51257">
    <property type="entry name" value="PROKAR_LIPOPROTEIN"/>
    <property type="match status" value="1"/>
</dbReference>
<evidence type="ECO:0000313" key="3">
    <source>
        <dbReference type="Proteomes" id="UP000061010"/>
    </source>
</evidence>
<protein>
    <recommendedName>
        <fullName evidence="4">Lipoprotein</fullName>
    </recommendedName>
</protein>
<evidence type="ECO:0000256" key="1">
    <source>
        <dbReference type="SAM" id="SignalP"/>
    </source>
</evidence>
<organism evidence="2 3">
    <name type="scientific">Stenotrophomonas acidaminiphila</name>
    <dbReference type="NCBI Taxonomy" id="128780"/>
    <lineage>
        <taxon>Bacteria</taxon>
        <taxon>Pseudomonadati</taxon>
        <taxon>Pseudomonadota</taxon>
        <taxon>Gammaproteobacteria</taxon>
        <taxon>Lysobacterales</taxon>
        <taxon>Lysobacteraceae</taxon>
        <taxon>Stenotrophomonas</taxon>
    </lineage>
</organism>
<dbReference type="EMBL" id="CP012900">
    <property type="protein sequence ID" value="ALJ29754.1"/>
    <property type="molecule type" value="Genomic_DNA"/>
</dbReference>
<dbReference type="AlphaFoldDB" id="A0A0S1B3V0"/>
<proteinExistence type="predicted"/>
<keyword evidence="3" id="KW-1185">Reference proteome</keyword>
<reference evidence="2 3" key="1">
    <citation type="journal article" date="2015" name="Genome Announc.">
        <title>Complete Genome Sequencing of Stenotrophomonas acidaminiphila ZAC14D2_NAIMI4_2, a Multidrug-Resistant Strain Isolated from Sediments of a Polluted River in Mexico, Uncovers New Antibiotic Resistance Genes and a Novel Class-II Lasso Peptide Biosynthesis Gene Cluster.</title>
        <authorList>
            <person name="Vinuesa P."/>
            <person name="Ochoa-Sanchez L.E."/>
        </authorList>
    </citation>
    <scope>NUCLEOTIDE SEQUENCE [LARGE SCALE GENOMIC DNA]</scope>
    <source>
        <strain evidence="2 3">ZAC14D2_NAIMI4_2</strain>
    </source>
</reference>
<feature type="signal peptide" evidence="1">
    <location>
        <begin position="1"/>
        <end position="22"/>
    </location>
</feature>
<dbReference type="PATRIC" id="fig|128780.6.peg.3459"/>
<accession>A0A0S1B3V0</accession>
<dbReference type="KEGG" id="sacz:AOT14_34140"/>